<feature type="region of interest" description="Disordered" evidence="1">
    <location>
        <begin position="96"/>
        <end position="143"/>
    </location>
</feature>
<feature type="compositionally biased region" description="Basic and acidic residues" evidence="1">
    <location>
        <begin position="7"/>
        <end position="16"/>
    </location>
</feature>
<dbReference type="AlphaFoldDB" id="A0A6J4VGH9"/>
<dbReference type="EMBL" id="CADCWF010000299">
    <property type="protein sequence ID" value="CAA9575681.1"/>
    <property type="molecule type" value="Genomic_DNA"/>
</dbReference>
<sequence length="143" mass="15370">SSLQRRPLPERLRHPADLAGFPHLRFAQATGRESRAARRVPPVHQLHAQEQPDLGAGRSRPALPPGGHQPRVCGAPTPGNLCGLCRAPRLRSARLVQWRRRPTPGASGSRLRFRPQRPDLAAARGRPVPGGDGGPAGNARTAL</sequence>
<feature type="non-terminal residue" evidence="2">
    <location>
        <position position="1"/>
    </location>
</feature>
<organism evidence="2">
    <name type="scientific">uncultured Thermomicrobiales bacterium</name>
    <dbReference type="NCBI Taxonomy" id="1645740"/>
    <lineage>
        <taxon>Bacteria</taxon>
        <taxon>Pseudomonadati</taxon>
        <taxon>Thermomicrobiota</taxon>
        <taxon>Thermomicrobia</taxon>
        <taxon>Thermomicrobiales</taxon>
        <taxon>environmental samples</taxon>
    </lineage>
</organism>
<gene>
    <name evidence="2" type="ORF">AVDCRST_MAG59-4013</name>
</gene>
<evidence type="ECO:0000313" key="2">
    <source>
        <dbReference type="EMBL" id="CAA9575681.1"/>
    </source>
</evidence>
<name>A0A6J4VGH9_9BACT</name>
<feature type="non-terminal residue" evidence="2">
    <location>
        <position position="143"/>
    </location>
</feature>
<protein>
    <submittedName>
        <fullName evidence="2">Uncharacterized protein</fullName>
    </submittedName>
</protein>
<feature type="region of interest" description="Disordered" evidence="1">
    <location>
        <begin position="27"/>
        <end position="74"/>
    </location>
</feature>
<evidence type="ECO:0000256" key="1">
    <source>
        <dbReference type="SAM" id="MobiDB-lite"/>
    </source>
</evidence>
<reference evidence="2" key="1">
    <citation type="submission" date="2020-02" db="EMBL/GenBank/DDBJ databases">
        <authorList>
            <person name="Meier V. D."/>
        </authorList>
    </citation>
    <scope>NUCLEOTIDE SEQUENCE</scope>
    <source>
        <strain evidence="2">AVDCRST_MAG59</strain>
    </source>
</reference>
<accession>A0A6J4VGH9</accession>
<feature type="region of interest" description="Disordered" evidence="1">
    <location>
        <begin position="1"/>
        <end position="20"/>
    </location>
</feature>
<proteinExistence type="predicted"/>